<dbReference type="OrthoDB" id="5493475at2"/>
<dbReference type="RefSeq" id="WP_044252089.1">
    <property type="nucleotide sequence ID" value="NZ_ASRX01000127.1"/>
</dbReference>
<dbReference type="EMBL" id="ASRX01000127">
    <property type="protein sequence ID" value="EYF00163.1"/>
    <property type="molecule type" value="Genomic_DNA"/>
</dbReference>
<accession>A0A017ST47</accession>
<organism evidence="3 4">
    <name type="scientific">Chondromyces apiculatus DSM 436</name>
    <dbReference type="NCBI Taxonomy" id="1192034"/>
    <lineage>
        <taxon>Bacteria</taxon>
        <taxon>Pseudomonadati</taxon>
        <taxon>Myxococcota</taxon>
        <taxon>Polyangia</taxon>
        <taxon>Polyangiales</taxon>
        <taxon>Polyangiaceae</taxon>
        <taxon>Chondromyces</taxon>
    </lineage>
</organism>
<comment type="caution">
    <text evidence="3">The sequence shown here is derived from an EMBL/GenBank/DDBJ whole genome shotgun (WGS) entry which is preliminary data.</text>
</comment>
<dbReference type="Gene3D" id="2.40.160.50">
    <property type="entry name" value="membrane protein fhac: a member of the omp85/tpsb transporter family"/>
    <property type="match status" value="1"/>
</dbReference>
<protein>
    <recommendedName>
        <fullName evidence="5">Bacterial surface antigen (D15) domain-containing protein</fullName>
    </recommendedName>
</protein>
<gene>
    <name evidence="3" type="ORF">CAP_1124</name>
</gene>
<evidence type="ECO:0008006" key="5">
    <source>
        <dbReference type="Google" id="ProtNLM"/>
    </source>
</evidence>
<name>A0A017ST47_9BACT</name>
<evidence type="ECO:0000313" key="3">
    <source>
        <dbReference type="EMBL" id="EYF00163.1"/>
    </source>
</evidence>
<evidence type="ECO:0000256" key="1">
    <source>
        <dbReference type="SAM" id="MobiDB-lite"/>
    </source>
</evidence>
<dbReference type="Proteomes" id="UP000019678">
    <property type="component" value="Unassembled WGS sequence"/>
</dbReference>
<sequence>MRACIAIHLLGAALLLATPGRAQQPAQPAAQQAAQPAAQQATPRPAAGTPPKGAAQGAEAGKSDEKAAETKRVPGATQHLRKGPQAKGTTPSKKGPPPTGVERAAVHRSDGGRVVAGSLLALPRAVIDLIFITGGMAAGLVQDEQVVPRVINVMNPEVGVGVFPTAFAETGRGRFSVGARMVGNLGNLATGIRAGFGGLDEVVVESRIRLGLARPRPAVFTIEALADRRTDLEYYGVGQVPSEDPRNQFLEDAQTREALYRERRLRFIAAAGFRPFQDVEGFFSASITRRQSDDPRDAAASALSRVFVPGSVPGAAGETRFVYVETALRIDTRASRVRPAPGVMAEVYGGASVGDERRGPTIWLARVGGRAVGSIPLVRPTTTLSPKLVVDGVSSIEGDLPFSELSRQPDFRGFDTRRDRVSVVASLDHRWLLARYTAARIFIDAATVGPNPGEIDFAHPRVAAGVGFDLNSATNEVGRTSIAFSPEGVRVLLNLGVSQLFGDRQHRD</sequence>
<dbReference type="AlphaFoldDB" id="A0A017ST47"/>
<keyword evidence="2" id="KW-0732">Signal</keyword>
<evidence type="ECO:0000313" key="4">
    <source>
        <dbReference type="Proteomes" id="UP000019678"/>
    </source>
</evidence>
<evidence type="ECO:0000256" key="2">
    <source>
        <dbReference type="SAM" id="SignalP"/>
    </source>
</evidence>
<feature type="chain" id="PRO_5001499612" description="Bacterial surface antigen (D15) domain-containing protein" evidence="2">
    <location>
        <begin position="23"/>
        <end position="508"/>
    </location>
</feature>
<feature type="signal peptide" evidence="2">
    <location>
        <begin position="1"/>
        <end position="22"/>
    </location>
</feature>
<feature type="compositionally biased region" description="Low complexity" evidence="1">
    <location>
        <begin position="25"/>
        <end position="58"/>
    </location>
</feature>
<dbReference type="STRING" id="1192034.CAP_1124"/>
<feature type="region of interest" description="Disordered" evidence="1">
    <location>
        <begin position="25"/>
        <end position="104"/>
    </location>
</feature>
<keyword evidence="4" id="KW-1185">Reference proteome</keyword>
<proteinExistence type="predicted"/>
<feature type="compositionally biased region" description="Basic and acidic residues" evidence="1">
    <location>
        <begin position="61"/>
        <end position="72"/>
    </location>
</feature>
<reference evidence="3 4" key="1">
    <citation type="submission" date="2013-05" db="EMBL/GenBank/DDBJ databases">
        <title>Genome assembly of Chondromyces apiculatus DSM 436.</title>
        <authorList>
            <person name="Sharma G."/>
            <person name="Khatri I."/>
            <person name="Kaur C."/>
            <person name="Mayilraj S."/>
            <person name="Subramanian S."/>
        </authorList>
    </citation>
    <scope>NUCLEOTIDE SEQUENCE [LARGE SCALE GENOMIC DNA]</scope>
    <source>
        <strain evidence="3 4">DSM 436</strain>
    </source>
</reference>